<organism evidence="8 9">
    <name type="scientific">Paenibacillus sabuli</name>
    <dbReference type="NCBI Taxonomy" id="2772509"/>
    <lineage>
        <taxon>Bacteria</taxon>
        <taxon>Bacillati</taxon>
        <taxon>Bacillota</taxon>
        <taxon>Bacilli</taxon>
        <taxon>Bacillales</taxon>
        <taxon>Paenibacillaceae</taxon>
        <taxon>Paenibacillus</taxon>
    </lineage>
</organism>
<evidence type="ECO:0000256" key="2">
    <source>
        <dbReference type="ARBA" id="ARBA00022748"/>
    </source>
</evidence>
<dbReference type="InterPro" id="IPR036249">
    <property type="entry name" value="Thioredoxin-like_sf"/>
</dbReference>
<accession>A0A927BSP1</accession>
<comment type="caution">
    <text evidence="8">The sequence shown here is derived from an EMBL/GenBank/DDBJ whole genome shotgun (WGS) entry which is preliminary data.</text>
</comment>
<dbReference type="GO" id="GO:0016491">
    <property type="term" value="F:oxidoreductase activity"/>
    <property type="evidence" value="ECO:0007669"/>
    <property type="project" value="InterPro"/>
</dbReference>
<dbReference type="InterPro" id="IPR017937">
    <property type="entry name" value="Thioredoxin_CS"/>
</dbReference>
<dbReference type="PANTHER" id="PTHR42852:SF6">
    <property type="entry name" value="THIOL:DISULFIDE INTERCHANGE PROTEIN DSBE"/>
    <property type="match status" value="1"/>
</dbReference>
<feature type="signal peptide" evidence="6">
    <location>
        <begin position="1"/>
        <end position="27"/>
    </location>
</feature>
<dbReference type="AlphaFoldDB" id="A0A927BSP1"/>
<dbReference type="InterPro" id="IPR050553">
    <property type="entry name" value="Thioredoxin_ResA/DsbE_sf"/>
</dbReference>
<dbReference type="InterPro" id="IPR013766">
    <property type="entry name" value="Thioredoxin_domain"/>
</dbReference>
<feature type="chain" id="PRO_5037059500" evidence="6">
    <location>
        <begin position="28"/>
        <end position="182"/>
    </location>
</feature>
<evidence type="ECO:0000313" key="8">
    <source>
        <dbReference type="EMBL" id="MBD2846056.1"/>
    </source>
</evidence>
<evidence type="ECO:0000256" key="4">
    <source>
        <dbReference type="ARBA" id="ARBA00023157"/>
    </source>
</evidence>
<keyword evidence="3" id="KW-0735">Signal-anchor</keyword>
<dbReference type="SUPFAM" id="SSF52833">
    <property type="entry name" value="Thioredoxin-like"/>
    <property type="match status" value="1"/>
</dbReference>
<keyword evidence="6" id="KW-0732">Signal</keyword>
<dbReference type="PROSITE" id="PS51352">
    <property type="entry name" value="THIOREDOXIN_2"/>
    <property type="match status" value="1"/>
</dbReference>
<reference evidence="8" key="1">
    <citation type="submission" date="2020-09" db="EMBL/GenBank/DDBJ databases">
        <title>A novel bacterium of genus Paenibacillus, isolated from South China Sea.</title>
        <authorList>
            <person name="Huang H."/>
            <person name="Mo K."/>
            <person name="Hu Y."/>
        </authorList>
    </citation>
    <scope>NUCLEOTIDE SEQUENCE</scope>
    <source>
        <strain evidence="8">IB182496</strain>
    </source>
</reference>
<protein>
    <submittedName>
        <fullName evidence="8">TlpA family protein disulfide reductase</fullName>
    </submittedName>
</protein>
<proteinExistence type="predicted"/>
<keyword evidence="3" id="KW-0812">Transmembrane</keyword>
<dbReference type="GO" id="GO:0017004">
    <property type="term" value="P:cytochrome complex assembly"/>
    <property type="evidence" value="ECO:0007669"/>
    <property type="project" value="UniProtKB-KW"/>
</dbReference>
<sequence length="182" mass="20068">MITPKIARALVLSLLAALALSGTAAQAAPAVKPKPGYAAPALHLQGMNELDYETGGQSDKLVLLNFWASWCGPCGMEAPMLQALHRELPDTVAMYGINATAYDSERHAREFVEHYGLTFPILMDRNGKATELYKVSQFPTTLLIDRKGVVRERVIGVIDKEDWMARIQKWNQAGKAERAENS</sequence>
<dbReference type="PANTHER" id="PTHR42852">
    <property type="entry name" value="THIOL:DISULFIDE INTERCHANGE PROTEIN DSBE"/>
    <property type="match status" value="1"/>
</dbReference>
<feature type="domain" description="Thioredoxin" evidence="7">
    <location>
        <begin position="28"/>
        <end position="173"/>
    </location>
</feature>
<dbReference type="GO" id="GO:0016209">
    <property type="term" value="F:antioxidant activity"/>
    <property type="evidence" value="ECO:0007669"/>
    <property type="project" value="InterPro"/>
</dbReference>
<evidence type="ECO:0000256" key="5">
    <source>
        <dbReference type="ARBA" id="ARBA00023284"/>
    </source>
</evidence>
<keyword evidence="2" id="KW-0201">Cytochrome c-type biogenesis</keyword>
<comment type="subcellular location">
    <subcellularLocation>
        <location evidence="1">Cell envelope</location>
    </subcellularLocation>
</comment>
<dbReference type="PROSITE" id="PS00194">
    <property type="entry name" value="THIOREDOXIN_1"/>
    <property type="match status" value="1"/>
</dbReference>
<evidence type="ECO:0000259" key="7">
    <source>
        <dbReference type="PROSITE" id="PS51352"/>
    </source>
</evidence>
<name>A0A927BSP1_9BACL</name>
<dbReference type="EMBL" id="JACXIZ010000020">
    <property type="protein sequence ID" value="MBD2846056.1"/>
    <property type="molecule type" value="Genomic_DNA"/>
</dbReference>
<evidence type="ECO:0000256" key="3">
    <source>
        <dbReference type="ARBA" id="ARBA00022968"/>
    </source>
</evidence>
<dbReference type="Gene3D" id="3.40.30.10">
    <property type="entry name" value="Glutaredoxin"/>
    <property type="match status" value="1"/>
</dbReference>
<dbReference type="CDD" id="cd02966">
    <property type="entry name" value="TlpA_like_family"/>
    <property type="match status" value="1"/>
</dbReference>
<evidence type="ECO:0000313" key="9">
    <source>
        <dbReference type="Proteomes" id="UP000621560"/>
    </source>
</evidence>
<keyword evidence="5" id="KW-0676">Redox-active center</keyword>
<dbReference type="GO" id="GO:0030313">
    <property type="term" value="C:cell envelope"/>
    <property type="evidence" value="ECO:0007669"/>
    <property type="project" value="UniProtKB-SubCell"/>
</dbReference>
<evidence type="ECO:0000256" key="1">
    <source>
        <dbReference type="ARBA" id="ARBA00004196"/>
    </source>
</evidence>
<dbReference type="RefSeq" id="WP_190918166.1">
    <property type="nucleotide sequence ID" value="NZ_JACXIZ010000020.1"/>
</dbReference>
<dbReference type="Pfam" id="PF00578">
    <property type="entry name" value="AhpC-TSA"/>
    <property type="match status" value="1"/>
</dbReference>
<keyword evidence="9" id="KW-1185">Reference proteome</keyword>
<dbReference type="InterPro" id="IPR000866">
    <property type="entry name" value="AhpC/TSA"/>
</dbReference>
<evidence type="ECO:0000256" key="6">
    <source>
        <dbReference type="SAM" id="SignalP"/>
    </source>
</evidence>
<dbReference type="Proteomes" id="UP000621560">
    <property type="component" value="Unassembled WGS sequence"/>
</dbReference>
<gene>
    <name evidence="8" type="ORF">IDH44_12700</name>
</gene>
<keyword evidence="4" id="KW-1015">Disulfide bond</keyword>